<reference evidence="1" key="1">
    <citation type="submission" date="2023-04" db="EMBL/GenBank/DDBJ databases">
        <title>A chromosome-level genome assembly of the parasitoid wasp Eretmocerus hayati.</title>
        <authorList>
            <person name="Zhong Y."/>
            <person name="Liu S."/>
            <person name="Liu Y."/>
        </authorList>
    </citation>
    <scope>NUCLEOTIDE SEQUENCE</scope>
    <source>
        <strain evidence="1">ZJU_SS_LIU_2023</strain>
    </source>
</reference>
<accession>A0ACC2N638</accession>
<dbReference type="Proteomes" id="UP001239111">
    <property type="component" value="Chromosome 4"/>
</dbReference>
<name>A0ACC2N638_9HYME</name>
<dbReference type="EMBL" id="CM056744">
    <property type="protein sequence ID" value="KAJ8666650.1"/>
    <property type="molecule type" value="Genomic_DNA"/>
</dbReference>
<organism evidence="1 2">
    <name type="scientific">Eretmocerus hayati</name>
    <dbReference type="NCBI Taxonomy" id="131215"/>
    <lineage>
        <taxon>Eukaryota</taxon>
        <taxon>Metazoa</taxon>
        <taxon>Ecdysozoa</taxon>
        <taxon>Arthropoda</taxon>
        <taxon>Hexapoda</taxon>
        <taxon>Insecta</taxon>
        <taxon>Pterygota</taxon>
        <taxon>Neoptera</taxon>
        <taxon>Endopterygota</taxon>
        <taxon>Hymenoptera</taxon>
        <taxon>Apocrita</taxon>
        <taxon>Proctotrupomorpha</taxon>
        <taxon>Chalcidoidea</taxon>
        <taxon>Aphelinidae</taxon>
        <taxon>Aphelininae</taxon>
        <taxon>Eretmocerus</taxon>
    </lineage>
</organism>
<protein>
    <submittedName>
        <fullName evidence="1">Uncharacterized protein</fullName>
    </submittedName>
</protein>
<proteinExistence type="predicted"/>
<sequence length="148" mass="15855">MSATAFSSSILADDSCELCIWGVFELFPNPGLDNGKSELTELVRLFITDSSDFCIIDVVAKFAPISEDADVCTSAVRDVRGLEISSHCTEHCLICIRADAIVEDGVVDCEYPTESDGSSEEYSSNGKSDTPASLQSSSSLYHLAPSQV</sequence>
<gene>
    <name evidence="1" type="ORF">QAD02_008312</name>
</gene>
<evidence type="ECO:0000313" key="2">
    <source>
        <dbReference type="Proteomes" id="UP001239111"/>
    </source>
</evidence>
<comment type="caution">
    <text evidence="1">The sequence shown here is derived from an EMBL/GenBank/DDBJ whole genome shotgun (WGS) entry which is preliminary data.</text>
</comment>
<keyword evidence="2" id="KW-1185">Reference proteome</keyword>
<evidence type="ECO:0000313" key="1">
    <source>
        <dbReference type="EMBL" id="KAJ8666650.1"/>
    </source>
</evidence>